<dbReference type="AlphaFoldDB" id="A0AAD6W4S6"/>
<evidence type="ECO:0000313" key="3">
    <source>
        <dbReference type="Proteomes" id="UP001164929"/>
    </source>
</evidence>
<gene>
    <name evidence="2" type="ORF">NC653_015132</name>
</gene>
<feature type="compositionally biased region" description="Polar residues" evidence="1">
    <location>
        <begin position="26"/>
        <end position="45"/>
    </location>
</feature>
<feature type="region of interest" description="Disordered" evidence="1">
    <location>
        <begin position="1"/>
        <end position="45"/>
    </location>
</feature>
<protein>
    <submittedName>
        <fullName evidence="2">Uncharacterized protein</fullName>
    </submittedName>
</protein>
<comment type="caution">
    <text evidence="2">The sequence shown here is derived from an EMBL/GenBank/DDBJ whole genome shotgun (WGS) entry which is preliminary data.</text>
</comment>
<reference evidence="2" key="1">
    <citation type="journal article" date="2023" name="Mol. Ecol. Resour.">
        <title>Chromosome-level genome assembly of a triploid poplar Populus alba 'Berolinensis'.</title>
        <authorList>
            <person name="Chen S."/>
            <person name="Yu Y."/>
            <person name="Wang X."/>
            <person name="Wang S."/>
            <person name="Zhang T."/>
            <person name="Zhou Y."/>
            <person name="He R."/>
            <person name="Meng N."/>
            <person name="Wang Y."/>
            <person name="Liu W."/>
            <person name="Liu Z."/>
            <person name="Liu J."/>
            <person name="Guo Q."/>
            <person name="Huang H."/>
            <person name="Sederoff R.R."/>
            <person name="Wang G."/>
            <person name="Qu G."/>
            <person name="Chen S."/>
        </authorList>
    </citation>
    <scope>NUCLEOTIDE SEQUENCE</scope>
    <source>
        <strain evidence="2">SC-2020</strain>
    </source>
</reference>
<organism evidence="2 3">
    <name type="scientific">Populus alba x Populus x berolinensis</name>
    <dbReference type="NCBI Taxonomy" id="444605"/>
    <lineage>
        <taxon>Eukaryota</taxon>
        <taxon>Viridiplantae</taxon>
        <taxon>Streptophyta</taxon>
        <taxon>Embryophyta</taxon>
        <taxon>Tracheophyta</taxon>
        <taxon>Spermatophyta</taxon>
        <taxon>Magnoliopsida</taxon>
        <taxon>eudicotyledons</taxon>
        <taxon>Gunneridae</taxon>
        <taxon>Pentapetalae</taxon>
        <taxon>rosids</taxon>
        <taxon>fabids</taxon>
        <taxon>Malpighiales</taxon>
        <taxon>Salicaceae</taxon>
        <taxon>Saliceae</taxon>
        <taxon>Populus</taxon>
    </lineage>
</organism>
<dbReference type="EMBL" id="JAQIZT010000005">
    <property type="protein sequence ID" value="KAJ6999195.1"/>
    <property type="molecule type" value="Genomic_DNA"/>
</dbReference>
<keyword evidence="3" id="KW-1185">Reference proteome</keyword>
<proteinExistence type="predicted"/>
<name>A0AAD6W4S6_9ROSI</name>
<sequence length="130" mass="14234">MDLPTNRKTTKQPHSLQQQHHRHRGPSSNPNQTLPKPSSPSQVESNTTLLLLLECLCGALLPTTPVSGTAPPNSLSKPLLQNRQAFLVDVALRGVISNASIEEIEAEKSLIEEDAVSVFDAQIYFSRRLA</sequence>
<evidence type="ECO:0000256" key="1">
    <source>
        <dbReference type="SAM" id="MobiDB-lite"/>
    </source>
</evidence>
<evidence type="ECO:0000313" key="2">
    <source>
        <dbReference type="EMBL" id="KAJ6999195.1"/>
    </source>
</evidence>
<accession>A0AAD6W4S6</accession>
<dbReference type="Proteomes" id="UP001164929">
    <property type="component" value="Chromosome 5"/>
</dbReference>